<accession>A0A6I3LPN7</accession>
<keyword evidence="1" id="KW-0812">Transmembrane</keyword>
<sequence>MAFNSRVLVEFFHVLAGLIVVLVVFLSHWVENLKAMEQREAIFVV</sequence>
<evidence type="ECO:0000313" key="3">
    <source>
        <dbReference type="Proteomes" id="UP000438760"/>
    </source>
</evidence>
<keyword evidence="1" id="KW-0472">Membrane</keyword>
<keyword evidence="3" id="KW-1185">Reference proteome</keyword>
<dbReference type="RefSeq" id="WP_155092644.1">
    <property type="nucleotide sequence ID" value="NZ_WMJX01000024.1"/>
</dbReference>
<gene>
    <name evidence="2" type="ORF">GJV76_10865</name>
</gene>
<organism evidence="2 3">
    <name type="scientific">Myroides albus</name>
    <dbReference type="NCBI Taxonomy" id="2562892"/>
    <lineage>
        <taxon>Bacteria</taxon>
        <taxon>Pseudomonadati</taxon>
        <taxon>Bacteroidota</taxon>
        <taxon>Flavobacteriia</taxon>
        <taxon>Flavobacteriales</taxon>
        <taxon>Flavobacteriaceae</taxon>
        <taxon>Myroides</taxon>
    </lineage>
</organism>
<protein>
    <submittedName>
        <fullName evidence="2">Uncharacterized protein</fullName>
    </submittedName>
</protein>
<evidence type="ECO:0000313" key="2">
    <source>
        <dbReference type="EMBL" id="MTG98621.1"/>
    </source>
</evidence>
<name>A0A6I3LPN7_9FLAO</name>
<dbReference type="AlphaFoldDB" id="A0A6I3LPN7"/>
<proteinExistence type="predicted"/>
<dbReference type="Proteomes" id="UP000438760">
    <property type="component" value="Unassembled WGS sequence"/>
</dbReference>
<feature type="transmembrane region" description="Helical" evidence="1">
    <location>
        <begin position="12"/>
        <end position="30"/>
    </location>
</feature>
<dbReference type="EMBL" id="WMJX01000024">
    <property type="protein sequence ID" value="MTG98621.1"/>
    <property type="molecule type" value="Genomic_DNA"/>
</dbReference>
<comment type="caution">
    <text evidence="2">The sequence shown here is derived from an EMBL/GenBank/DDBJ whole genome shotgun (WGS) entry which is preliminary data.</text>
</comment>
<evidence type="ECO:0000256" key="1">
    <source>
        <dbReference type="SAM" id="Phobius"/>
    </source>
</evidence>
<keyword evidence="1" id="KW-1133">Transmembrane helix</keyword>
<reference evidence="2 3" key="1">
    <citation type="submission" date="2019-11" db="EMBL/GenBank/DDBJ databases">
        <title>Genome of Strain BIT-d1.</title>
        <authorList>
            <person name="Yang Y."/>
        </authorList>
    </citation>
    <scope>NUCLEOTIDE SEQUENCE [LARGE SCALE GENOMIC DNA]</scope>
    <source>
        <strain evidence="2 3">BIT-d1</strain>
    </source>
</reference>